<name>F4WAG5_ACREC</name>
<evidence type="ECO:0000313" key="1">
    <source>
        <dbReference type="EMBL" id="EGI68848.1"/>
    </source>
</evidence>
<dbReference type="InParanoid" id="F4WAG5"/>
<dbReference type="AlphaFoldDB" id="F4WAG5"/>
<sequence>MGRQGNKKYGFIDNKILFWPTVAERHGQTVHRLFRGDKQLRNEIVKKGSNIYVTTGELTLLRYGYECVMAISKCLYMHRGGLFADSYLWEEGGRGGTTSRSNESVTNSFVRSGASLLRREGNPLRSDCYSGSTVVQGVVESISVDSGRRAAPTGRERAGGTTLVARVGGSPRPPGSVCNEASRPQSLAIVRPVTVRAYKSDRTFLLGLLSGLSRGLVFTVDTVNPQDAYPFRDIERAPVIVRRI</sequence>
<dbReference type="Proteomes" id="UP000007755">
    <property type="component" value="Unassembled WGS sequence"/>
</dbReference>
<keyword evidence="2" id="KW-1185">Reference proteome</keyword>
<reference evidence="1" key="1">
    <citation type="submission" date="2011-02" db="EMBL/GenBank/DDBJ databases">
        <title>The genome of the leaf-cutting ant Acromyrmex echinatior suggests key adaptations to social evolution and fungus farming.</title>
        <authorList>
            <person name="Nygaard S."/>
            <person name="Zhang G."/>
        </authorList>
    </citation>
    <scope>NUCLEOTIDE SEQUENCE</scope>
</reference>
<accession>F4WAG5</accession>
<gene>
    <name evidence="1" type="ORF">G5I_02501</name>
</gene>
<organism evidence="2">
    <name type="scientific">Acromyrmex echinatior</name>
    <name type="common">Panamanian leafcutter ant</name>
    <name type="synonym">Acromyrmex octospinosus echinatior</name>
    <dbReference type="NCBI Taxonomy" id="103372"/>
    <lineage>
        <taxon>Eukaryota</taxon>
        <taxon>Metazoa</taxon>
        <taxon>Ecdysozoa</taxon>
        <taxon>Arthropoda</taxon>
        <taxon>Hexapoda</taxon>
        <taxon>Insecta</taxon>
        <taxon>Pterygota</taxon>
        <taxon>Neoptera</taxon>
        <taxon>Endopterygota</taxon>
        <taxon>Hymenoptera</taxon>
        <taxon>Apocrita</taxon>
        <taxon>Aculeata</taxon>
        <taxon>Formicoidea</taxon>
        <taxon>Formicidae</taxon>
        <taxon>Myrmicinae</taxon>
        <taxon>Acromyrmex</taxon>
    </lineage>
</organism>
<evidence type="ECO:0000313" key="2">
    <source>
        <dbReference type="Proteomes" id="UP000007755"/>
    </source>
</evidence>
<dbReference type="EMBL" id="GL888048">
    <property type="protein sequence ID" value="EGI68848.1"/>
    <property type="molecule type" value="Genomic_DNA"/>
</dbReference>
<proteinExistence type="predicted"/>
<protein>
    <submittedName>
        <fullName evidence="1">Uncharacterized protein</fullName>
    </submittedName>
</protein>